<dbReference type="PROSITE" id="PS51257">
    <property type="entry name" value="PROKAR_LIPOPROTEIN"/>
    <property type="match status" value="1"/>
</dbReference>
<dbReference type="GeneID" id="10462248"/>
<name>F4C0V4_METSG</name>
<dbReference type="InParanoid" id="F4C0V4"/>
<gene>
    <name evidence="1" type="ordered locus">MCON_2943</name>
</gene>
<keyword evidence="1" id="KW-0449">Lipoprotein</keyword>
<accession>F4C0V4</accession>
<dbReference type="HOGENOM" id="CLU_2204107_0_0_2"/>
<protein>
    <submittedName>
        <fullName evidence="1">Lipoprotein, putative</fullName>
    </submittedName>
</protein>
<organism evidence="1 2">
    <name type="scientific">Methanothrix soehngenii (strain ATCC 5969 / DSM 3671 / JCM 10134 / NBRC 103675 / OCM 69 / GP-6)</name>
    <name type="common">Methanosaeta concilii</name>
    <dbReference type="NCBI Taxonomy" id="990316"/>
    <lineage>
        <taxon>Archaea</taxon>
        <taxon>Methanobacteriati</taxon>
        <taxon>Methanobacteriota</taxon>
        <taxon>Stenosarchaea group</taxon>
        <taxon>Methanomicrobia</taxon>
        <taxon>Methanotrichales</taxon>
        <taxon>Methanotrichaceae</taxon>
        <taxon>Methanothrix</taxon>
    </lineage>
</organism>
<sequence length="107" mass="11547">MKMYIISVLILLAIACSSQSTDTVNISRDSGMAILANLTEGSSSPSAVQESMLQNLTNQTNQTNQTGDARLLANDDLWSWGKIPIGYEVSDNGTLINLAEQEWAPSI</sequence>
<dbReference type="EMBL" id="CP002565">
    <property type="protein sequence ID" value="AEB69292.1"/>
    <property type="molecule type" value="Genomic_DNA"/>
</dbReference>
<dbReference type="Proteomes" id="UP000007807">
    <property type="component" value="Chromosome"/>
</dbReference>
<dbReference type="RefSeq" id="WP_013720315.1">
    <property type="nucleotide sequence ID" value="NC_015416.1"/>
</dbReference>
<dbReference type="AlphaFoldDB" id="F4C0V4"/>
<reference evidence="1 2" key="1">
    <citation type="journal article" date="2011" name="J. Bacteriol.">
        <title>Complete genome sequence of Methanosaeta concilii, a specialist in aceticlastic methanogenesis.</title>
        <authorList>
            <person name="Barber R.D."/>
            <person name="Zhang L."/>
            <person name="Harnack M."/>
            <person name="Olson M.V."/>
            <person name="Kaul R."/>
            <person name="Ingram-Smith C."/>
            <person name="Smith K.S."/>
        </authorList>
    </citation>
    <scope>NUCLEOTIDE SEQUENCE [LARGE SCALE GENOMIC DNA]</scope>
    <source>
        <strain evidence="2">ATCC 5969 / DSM 3671 / JCM 10134 / NBRC 103675 / OCM 69 / GP-6</strain>
    </source>
</reference>
<keyword evidence="2" id="KW-1185">Reference proteome</keyword>
<proteinExistence type="predicted"/>
<evidence type="ECO:0000313" key="1">
    <source>
        <dbReference type="EMBL" id="AEB69292.1"/>
    </source>
</evidence>
<dbReference type="KEGG" id="mcj:MCON_2943"/>
<evidence type="ECO:0000313" key="2">
    <source>
        <dbReference type="Proteomes" id="UP000007807"/>
    </source>
</evidence>